<dbReference type="EMBL" id="JAAIUW010000006">
    <property type="protein sequence ID" value="KAF7826303.1"/>
    <property type="molecule type" value="Genomic_DNA"/>
</dbReference>
<name>A0A834TP97_9FABA</name>
<reference evidence="1" key="1">
    <citation type="submission" date="2020-09" db="EMBL/GenBank/DDBJ databases">
        <title>Genome-Enabled Discovery of Anthraquinone Biosynthesis in Senna tora.</title>
        <authorList>
            <person name="Kang S.-H."/>
            <person name="Pandey R.P."/>
            <person name="Lee C.-M."/>
            <person name="Sim J.-S."/>
            <person name="Jeong J.-T."/>
            <person name="Choi B.-S."/>
            <person name="Jung M."/>
            <person name="Ginzburg D."/>
            <person name="Zhao K."/>
            <person name="Won S.Y."/>
            <person name="Oh T.-J."/>
            <person name="Yu Y."/>
            <person name="Kim N.-H."/>
            <person name="Lee O.R."/>
            <person name="Lee T.-H."/>
            <person name="Bashyal P."/>
            <person name="Kim T.-S."/>
            <person name="Lee W.-H."/>
            <person name="Kawkins C."/>
            <person name="Kim C.-K."/>
            <person name="Kim J.S."/>
            <person name="Ahn B.O."/>
            <person name="Rhee S.Y."/>
            <person name="Sohng J.K."/>
        </authorList>
    </citation>
    <scope>NUCLEOTIDE SEQUENCE</scope>
    <source>
        <tissue evidence="1">Leaf</tissue>
    </source>
</reference>
<dbReference type="Proteomes" id="UP000634136">
    <property type="component" value="Unassembled WGS sequence"/>
</dbReference>
<organism evidence="1 2">
    <name type="scientific">Senna tora</name>
    <dbReference type="NCBI Taxonomy" id="362788"/>
    <lineage>
        <taxon>Eukaryota</taxon>
        <taxon>Viridiplantae</taxon>
        <taxon>Streptophyta</taxon>
        <taxon>Embryophyta</taxon>
        <taxon>Tracheophyta</taxon>
        <taxon>Spermatophyta</taxon>
        <taxon>Magnoliopsida</taxon>
        <taxon>eudicotyledons</taxon>
        <taxon>Gunneridae</taxon>
        <taxon>Pentapetalae</taxon>
        <taxon>rosids</taxon>
        <taxon>fabids</taxon>
        <taxon>Fabales</taxon>
        <taxon>Fabaceae</taxon>
        <taxon>Caesalpinioideae</taxon>
        <taxon>Cassia clade</taxon>
        <taxon>Senna</taxon>
    </lineage>
</organism>
<gene>
    <name evidence="1" type="ORF">G2W53_017467</name>
</gene>
<sequence length="64" mass="7328">MASDPVTVALPLQQKSNLPGQMKATRDRPLLDFGMTRVEVFETLNDKGLIHQRPRRVWVAPFPR</sequence>
<accession>A0A834TP97</accession>
<evidence type="ECO:0000313" key="2">
    <source>
        <dbReference type="Proteomes" id="UP000634136"/>
    </source>
</evidence>
<keyword evidence="2" id="KW-1185">Reference proteome</keyword>
<proteinExistence type="predicted"/>
<protein>
    <submittedName>
        <fullName evidence="1">Uncharacterized protein</fullName>
    </submittedName>
</protein>
<evidence type="ECO:0000313" key="1">
    <source>
        <dbReference type="EMBL" id="KAF7826303.1"/>
    </source>
</evidence>
<comment type="caution">
    <text evidence="1">The sequence shown here is derived from an EMBL/GenBank/DDBJ whole genome shotgun (WGS) entry which is preliminary data.</text>
</comment>
<dbReference type="AlphaFoldDB" id="A0A834TP97"/>